<reference evidence="2 3" key="1">
    <citation type="submission" date="2019-08" db="EMBL/GenBank/DDBJ databases">
        <authorList>
            <person name="Alioto T."/>
            <person name="Alioto T."/>
            <person name="Gomez Garrido J."/>
        </authorList>
    </citation>
    <scope>NUCLEOTIDE SEQUENCE [LARGE SCALE GENOMIC DNA]</scope>
</reference>
<feature type="transmembrane region" description="Helical" evidence="1">
    <location>
        <begin position="73"/>
        <end position="95"/>
    </location>
</feature>
<dbReference type="GO" id="GO:0005634">
    <property type="term" value="C:nucleus"/>
    <property type="evidence" value="ECO:0007669"/>
    <property type="project" value="TreeGrafter"/>
</dbReference>
<organism evidence="2 3">
    <name type="scientific">Cinara cedri</name>
    <dbReference type="NCBI Taxonomy" id="506608"/>
    <lineage>
        <taxon>Eukaryota</taxon>
        <taxon>Metazoa</taxon>
        <taxon>Ecdysozoa</taxon>
        <taxon>Arthropoda</taxon>
        <taxon>Hexapoda</taxon>
        <taxon>Insecta</taxon>
        <taxon>Pterygota</taxon>
        <taxon>Neoptera</taxon>
        <taxon>Paraneoptera</taxon>
        <taxon>Hemiptera</taxon>
        <taxon>Sternorrhyncha</taxon>
        <taxon>Aphidomorpha</taxon>
        <taxon>Aphidoidea</taxon>
        <taxon>Aphididae</taxon>
        <taxon>Lachninae</taxon>
        <taxon>Cinara</taxon>
    </lineage>
</organism>
<keyword evidence="3" id="KW-1185">Reference proteome</keyword>
<sequence length="166" mass="19260">MELIEIQNDSNLKNKFNEVGVPDFYKFVPIQYVETRRFASKIISMFSSTYQCEQLFSLMNNRNNTLAEIKMKFIVVAVCTLLLSSTIISAAPSYMDYENAKELYELLLQRDLIDSMGNSLIDPNQHRMVRKNQRSPSLRLRFGRRSDPALYQNALNAEYHSDSDVN</sequence>
<keyword evidence="1" id="KW-0812">Transmembrane</keyword>
<dbReference type="OrthoDB" id="6364308at2759"/>
<name>A0A5E4NK87_9HEMI</name>
<dbReference type="AlphaFoldDB" id="A0A5E4NK87"/>
<evidence type="ECO:0000256" key="1">
    <source>
        <dbReference type="SAM" id="Phobius"/>
    </source>
</evidence>
<keyword evidence="1" id="KW-0472">Membrane</keyword>
<dbReference type="InterPro" id="IPR042224">
    <property type="entry name" value="GTF2IRD2"/>
</dbReference>
<dbReference type="Proteomes" id="UP000325440">
    <property type="component" value="Unassembled WGS sequence"/>
</dbReference>
<gene>
    <name evidence="2" type="ORF">CINCED_3A016496</name>
</gene>
<dbReference type="PANTHER" id="PTHR47831">
    <property type="entry name" value="GENERAL TRANSCRIPTION FACTOR II-I REPEAT DOMAIN-CONTAINING PROTEIN 2"/>
    <property type="match status" value="1"/>
</dbReference>
<evidence type="ECO:0008006" key="4">
    <source>
        <dbReference type="Google" id="ProtNLM"/>
    </source>
</evidence>
<evidence type="ECO:0000313" key="3">
    <source>
        <dbReference type="Proteomes" id="UP000325440"/>
    </source>
</evidence>
<dbReference type="PANTHER" id="PTHR47831:SF1">
    <property type="entry name" value="GENERAL TRANSCRIPTION FACTOR II-I REPEAT DOMAIN-CONTAINING PROTEIN 2A-RELATED"/>
    <property type="match status" value="1"/>
</dbReference>
<accession>A0A5E4NK87</accession>
<protein>
    <recommendedName>
        <fullName evidence="4">Short neuropeptide F</fullName>
    </recommendedName>
</protein>
<proteinExistence type="predicted"/>
<dbReference type="EMBL" id="CABPRJ010002370">
    <property type="protein sequence ID" value="VVC43619.1"/>
    <property type="molecule type" value="Genomic_DNA"/>
</dbReference>
<evidence type="ECO:0000313" key="2">
    <source>
        <dbReference type="EMBL" id="VVC43619.1"/>
    </source>
</evidence>
<keyword evidence="1" id="KW-1133">Transmembrane helix</keyword>